<evidence type="ECO:0000313" key="3">
    <source>
        <dbReference type="Proteomes" id="UP001152622"/>
    </source>
</evidence>
<proteinExistence type="predicted"/>
<keyword evidence="3" id="KW-1185">Reference proteome</keyword>
<dbReference type="AlphaFoldDB" id="A0A9Q1ESS0"/>
<organism evidence="2 3">
    <name type="scientific">Synaphobranchus kaupii</name>
    <name type="common">Kaup's arrowtooth eel</name>
    <dbReference type="NCBI Taxonomy" id="118154"/>
    <lineage>
        <taxon>Eukaryota</taxon>
        <taxon>Metazoa</taxon>
        <taxon>Chordata</taxon>
        <taxon>Craniata</taxon>
        <taxon>Vertebrata</taxon>
        <taxon>Euteleostomi</taxon>
        <taxon>Actinopterygii</taxon>
        <taxon>Neopterygii</taxon>
        <taxon>Teleostei</taxon>
        <taxon>Anguilliformes</taxon>
        <taxon>Synaphobranchidae</taxon>
        <taxon>Synaphobranchus</taxon>
    </lineage>
</organism>
<feature type="region of interest" description="Disordered" evidence="1">
    <location>
        <begin position="1"/>
        <end position="71"/>
    </location>
</feature>
<accession>A0A9Q1ESS0</accession>
<gene>
    <name evidence="2" type="ORF">SKAU_G00316900</name>
</gene>
<name>A0A9Q1ESS0_SYNKA</name>
<evidence type="ECO:0000313" key="2">
    <source>
        <dbReference type="EMBL" id="KAJ8344361.1"/>
    </source>
</evidence>
<reference evidence="2" key="1">
    <citation type="journal article" date="2023" name="Science">
        <title>Genome structures resolve the early diversification of teleost fishes.</title>
        <authorList>
            <person name="Parey E."/>
            <person name="Louis A."/>
            <person name="Montfort J."/>
            <person name="Bouchez O."/>
            <person name="Roques C."/>
            <person name="Iampietro C."/>
            <person name="Lluch J."/>
            <person name="Castinel A."/>
            <person name="Donnadieu C."/>
            <person name="Desvignes T."/>
            <person name="Floi Bucao C."/>
            <person name="Jouanno E."/>
            <person name="Wen M."/>
            <person name="Mejri S."/>
            <person name="Dirks R."/>
            <person name="Jansen H."/>
            <person name="Henkel C."/>
            <person name="Chen W.J."/>
            <person name="Zahm M."/>
            <person name="Cabau C."/>
            <person name="Klopp C."/>
            <person name="Thompson A.W."/>
            <person name="Robinson-Rechavi M."/>
            <person name="Braasch I."/>
            <person name="Lecointre G."/>
            <person name="Bobe J."/>
            <person name="Postlethwait J.H."/>
            <person name="Berthelot C."/>
            <person name="Roest Crollius H."/>
            <person name="Guiguen Y."/>
        </authorList>
    </citation>
    <scope>NUCLEOTIDE SEQUENCE</scope>
    <source>
        <strain evidence="2">WJC10195</strain>
    </source>
</reference>
<evidence type="ECO:0000256" key="1">
    <source>
        <dbReference type="SAM" id="MobiDB-lite"/>
    </source>
</evidence>
<dbReference type="Proteomes" id="UP001152622">
    <property type="component" value="Chromosome 13"/>
</dbReference>
<dbReference type="EMBL" id="JAINUF010000013">
    <property type="protein sequence ID" value="KAJ8344361.1"/>
    <property type="molecule type" value="Genomic_DNA"/>
</dbReference>
<comment type="caution">
    <text evidence="2">The sequence shown here is derived from an EMBL/GenBank/DDBJ whole genome shotgun (WGS) entry which is preliminary data.</text>
</comment>
<protein>
    <submittedName>
        <fullName evidence="2">Uncharacterized protein</fullName>
    </submittedName>
</protein>
<sequence>MSSWREAESYAALSPTEDPQEAAVCSLHPNAPADTSGSQPIAARGGPLPPGGPCTESSEFRVIPGHTSSSC</sequence>